<dbReference type="PANTHER" id="PTHR30535">
    <property type="entry name" value="VITAMIN B12-BINDING PROTEIN"/>
    <property type="match status" value="1"/>
</dbReference>
<evidence type="ECO:0000313" key="6">
    <source>
        <dbReference type="Proteomes" id="UP000651837"/>
    </source>
</evidence>
<dbReference type="PANTHER" id="PTHR30535:SF35">
    <property type="entry name" value="PERIPLASMIC BINDING PROTEIN"/>
    <property type="match status" value="1"/>
</dbReference>
<dbReference type="AlphaFoldDB" id="A0A316DY60"/>
<protein>
    <submittedName>
        <fullName evidence="3">ABC transporter substrate-binding protein</fullName>
    </submittedName>
    <submittedName>
        <fullName evidence="4">Substrate-binding family protein</fullName>
    </submittedName>
</protein>
<dbReference type="Proteomes" id="UP000245667">
    <property type="component" value="Unassembled WGS sequence"/>
</dbReference>
<dbReference type="Gene3D" id="3.40.50.1980">
    <property type="entry name" value="Nitrogenase molybdenum iron protein domain"/>
    <property type="match status" value="2"/>
</dbReference>
<reference evidence="4 5" key="1">
    <citation type="submission" date="2018-05" db="EMBL/GenBank/DDBJ databases">
        <title>Genomic Encyclopedia of Archaeal and Bacterial Type Strains, Phase II (KMG-II): from individual species to whole genera.</title>
        <authorList>
            <person name="Goeker M."/>
        </authorList>
    </citation>
    <scope>NUCLEOTIDE SEQUENCE [LARGE SCALE GENOMIC DNA]</scope>
    <source>
        <strain evidence="4 5">DSM 23514</strain>
    </source>
</reference>
<dbReference type="Proteomes" id="UP000651837">
    <property type="component" value="Unassembled WGS sequence"/>
</dbReference>
<evidence type="ECO:0000259" key="2">
    <source>
        <dbReference type="PROSITE" id="PS50983"/>
    </source>
</evidence>
<keyword evidence="6" id="KW-1185">Reference proteome</keyword>
<evidence type="ECO:0000256" key="1">
    <source>
        <dbReference type="ARBA" id="ARBA00022729"/>
    </source>
</evidence>
<dbReference type="NCBIfam" id="NF038402">
    <property type="entry name" value="TroA_like"/>
    <property type="match status" value="1"/>
</dbReference>
<comment type="caution">
    <text evidence="4">The sequence shown here is derived from an EMBL/GenBank/DDBJ whole genome shotgun (WGS) entry which is preliminary data.</text>
</comment>
<evidence type="ECO:0000313" key="4">
    <source>
        <dbReference type="EMBL" id="PWK22169.1"/>
    </source>
</evidence>
<keyword evidence="1" id="KW-0732">Signal</keyword>
<accession>A0A316DY60</accession>
<dbReference type="PROSITE" id="PS50983">
    <property type="entry name" value="FE_B12_PBP"/>
    <property type="match status" value="1"/>
</dbReference>
<sequence length="261" mass="30061">MHNRIKDQLGRTTVLPSWPFRIISLVPSETELLVDLGLEEYLVGITKFCVHPGHLKKTKTIVGGTKKVSFDKIAELKPNIILCNKEENSKEIVEALEKKYAVHVSEVNNIKNALHLIKQYGTLFNCAEKSEILVSKIEGKQKSFKTFIEHKPKKRVLYFIWKKPWMLAGKDTFIDYLLQLNGFINMSPENPRYPTIDNDFLNNTKVDLALLSSEPFPFKEQHINDIENTGLEGKGLLVDGEYFSWYGSRLLLAFEYFKSLH</sequence>
<proteinExistence type="predicted"/>
<organism evidence="4 5">
    <name type="scientific">Maribacter polysiphoniae</name>
    <dbReference type="NCBI Taxonomy" id="429344"/>
    <lineage>
        <taxon>Bacteria</taxon>
        <taxon>Pseudomonadati</taxon>
        <taxon>Bacteroidota</taxon>
        <taxon>Flavobacteriia</taxon>
        <taxon>Flavobacteriales</taxon>
        <taxon>Flavobacteriaceae</taxon>
        <taxon>Maribacter</taxon>
    </lineage>
</organism>
<dbReference type="InterPro" id="IPR002491">
    <property type="entry name" value="ABC_transptr_periplasmic_BD"/>
</dbReference>
<dbReference type="InterPro" id="IPR054828">
    <property type="entry name" value="Vit_B12_bind_prot"/>
</dbReference>
<dbReference type="InterPro" id="IPR050902">
    <property type="entry name" value="ABC_Transporter_SBP"/>
</dbReference>
<reference evidence="3 6" key="2">
    <citation type="submission" date="2020-07" db="EMBL/GenBank/DDBJ databases">
        <title>The draft genome sequence of Maribacter polysiphoniae KCTC 22021.</title>
        <authorList>
            <person name="Mu L."/>
        </authorList>
    </citation>
    <scope>NUCLEOTIDE SEQUENCE [LARGE SCALE GENOMIC DNA]</scope>
    <source>
        <strain evidence="3 6">KCTC 22021</strain>
    </source>
</reference>
<dbReference type="Pfam" id="PF01497">
    <property type="entry name" value="Peripla_BP_2"/>
    <property type="match status" value="1"/>
</dbReference>
<dbReference type="EMBL" id="QGGQ01000008">
    <property type="protein sequence ID" value="PWK22169.1"/>
    <property type="molecule type" value="Genomic_DNA"/>
</dbReference>
<dbReference type="RefSeq" id="WP_109652463.1">
    <property type="nucleotide sequence ID" value="NZ_JACWLN010000007.1"/>
</dbReference>
<evidence type="ECO:0000313" key="5">
    <source>
        <dbReference type="Proteomes" id="UP000245667"/>
    </source>
</evidence>
<evidence type="ECO:0000313" key="3">
    <source>
        <dbReference type="EMBL" id="MBD1261806.1"/>
    </source>
</evidence>
<name>A0A316DY60_9FLAO</name>
<dbReference type="OrthoDB" id="9816357at2"/>
<gene>
    <name evidence="3" type="ORF">HZY62_14465</name>
    <name evidence="4" type="ORF">LX92_03086</name>
</gene>
<dbReference type="EMBL" id="JACWLN010000007">
    <property type="protein sequence ID" value="MBD1261806.1"/>
    <property type="molecule type" value="Genomic_DNA"/>
</dbReference>
<dbReference type="SUPFAM" id="SSF53807">
    <property type="entry name" value="Helical backbone' metal receptor"/>
    <property type="match status" value="1"/>
</dbReference>
<feature type="domain" description="Fe/B12 periplasmic-binding" evidence="2">
    <location>
        <begin position="21"/>
        <end position="261"/>
    </location>
</feature>